<evidence type="ECO:0000313" key="1">
    <source>
        <dbReference type="EMBL" id="MPD03084.1"/>
    </source>
</evidence>
<dbReference type="EMBL" id="VSRR010134560">
    <property type="protein sequence ID" value="MPD03084.1"/>
    <property type="molecule type" value="Genomic_DNA"/>
</dbReference>
<accession>A0A5B7K8X5</accession>
<sequence>MVSGETYLTLDTRDGKCEERYAVQLPENCRVSEDASKRREKSGMGEGRWGNVISFYTQHETRNLKEHKGTRDVFGLRGISYPSSSLEFE</sequence>
<dbReference type="Proteomes" id="UP000324222">
    <property type="component" value="Unassembled WGS sequence"/>
</dbReference>
<evidence type="ECO:0000313" key="2">
    <source>
        <dbReference type="Proteomes" id="UP000324222"/>
    </source>
</evidence>
<comment type="caution">
    <text evidence="1">The sequence shown here is derived from an EMBL/GenBank/DDBJ whole genome shotgun (WGS) entry which is preliminary data.</text>
</comment>
<protein>
    <submittedName>
        <fullName evidence="1">Uncharacterized protein</fullName>
    </submittedName>
</protein>
<dbReference type="AlphaFoldDB" id="A0A5B7K8X5"/>
<gene>
    <name evidence="1" type="ORF">E2C01_098703</name>
</gene>
<proteinExistence type="predicted"/>
<keyword evidence="2" id="KW-1185">Reference proteome</keyword>
<organism evidence="1 2">
    <name type="scientific">Portunus trituberculatus</name>
    <name type="common">Swimming crab</name>
    <name type="synonym">Neptunus trituberculatus</name>
    <dbReference type="NCBI Taxonomy" id="210409"/>
    <lineage>
        <taxon>Eukaryota</taxon>
        <taxon>Metazoa</taxon>
        <taxon>Ecdysozoa</taxon>
        <taxon>Arthropoda</taxon>
        <taxon>Crustacea</taxon>
        <taxon>Multicrustacea</taxon>
        <taxon>Malacostraca</taxon>
        <taxon>Eumalacostraca</taxon>
        <taxon>Eucarida</taxon>
        <taxon>Decapoda</taxon>
        <taxon>Pleocyemata</taxon>
        <taxon>Brachyura</taxon>
        <taxon>Eubrachyura</taxon>
        <taxon>Portunoidea</taxon>
        <taxon>Portunidae</taxon>
        <taxon>Portuninae</taxon>
        <taxon>Portunus</taxon>
    </lineage>
</organism>
<name>A0A5B7K8X5_PORTR</name>
<reference evidence="1 2" key="1">
    <citation type="submission" date="2019-05" db="EMBL/GenBank/DDBJ databases">
        <title>Another draft genome of Portunus trituberculatus and its Hox gene families provides insights of decapod evolution.</title>
        <authorList>
            <person name="Jeong J.-H."/>
            <person name="Song I."/>
            <person name="Kim S."/>
            <person name="Choi T."/>
            <person name="Kim D."/>
            <person name="Ryu S."/>
            <person name="Kim W."/>
        </authorList>
    </citation>
    <scope>NUCLEOTIDE SEQUENCE [LARGE SCALE GENOMIC DNA]</scope>
    <source>
        <tissue evidence="1">Muscle</tissue>
    </source>
</reference>